<dbReference type="InterPro" id="IPR009027">
    <property type="entry name" value="Ribosomal_bL9/RNase_H1_N"/>
</dbReference>
<sequence length="272" mass="28920">MRLPPNAMPPSDHDNTPVPEPAELTPQQLAVAIQIYRGLAAMSSTSNIEAGGQDGLDDLRGLAEALPDVDGLPADTVQPPPPPSSPAVVSPPLPAAHDSQFFWPVLAEQLMEGNVEPPPPDITNNHAAPLVAPPTPVTVRVRRRATIDVAPMVAVGVQPAPPIVRRRPAPPVTTAPAVYHIPVAPPVPVANGAQVPHAPAAPYTPIIDEFDPTVDTWYVVFRGRRVGVFANWDQASVYVNRVSGAAHKGFPTFRMALERFRGAEARGTVMEV</sequence>
<dbReference type="InterPro" id="IPR037056">
    <property type="entry name" value="RNase_H1_N_sf"/>
</dbReference>
<feature type="region of interest" description="Disordered" evidence="1">
    <location>
        <begin position="69"/>
        <end position="92"/>
    </location>
</feature>
<evidence type="ECO:0000256" key="1">
    <source>
        <dbReference type="SAM" id="MobiDB-lite"/>
    </source>
</evidence>
<comment type="caution">
    <text evidence="3">The sequence shown here is derived from an EMBL/GenBank/DDBJ whole genome shotgun (WGS) entry which is preliminary data.</text>
</comment>
<dbReference type="Gene3D" id="3.40.970.10">
    <property type="entry name" value="Ribonuclease H1, N-terminal domain"/>
    <property type="match status" value="1"/>
</dbReference>
<dbReference type="RefSeq" id="XP_047774791.1">
    <property type="nucleotide sequence ID" value="XM_047927935.1"/>
</dbReference>
<proteinExistence type="predicted"/>
<feature type="compositionally biased region" description="Pro residues" evidence="1">
    <location>
        <begin position="78"/>
        <end position="92"/>
    </location>
</feature>
<dbReference type="GeneID" id="72008667"/>
<dbReference type="EMBL" id="JADCUA010000025">
    <property type="protein sequence ID" value="KAH9831677.1"/>
    <property type="molecule type" value="Genomic_DNA"/>
</dbReference>
<dbReference type="Proteomes" id="UP000814176">
    <property type="component" value="Unassembled WGS sequence"/>
</dbReference>
<protein>
    <recommendedName>
        <fullName evidence="2">Ribonuclease H1 N-terminal domain-containing protein</fullName>
    </recommendedName>
</protein>
<dbReference type="SUPFAM" id="SSF55658">
    <property type="entry name" value="L9 N-domain-like"/>
    <property type="match status" value="1"/>
</dbReference>
<organism evidence="3 4">
    <name type="scientific">Rhodofomes roseus</name>
    <dbReference type="NCBI Taxonomy" id="34475"/>
    <lineage>
        <taxon>Eukaryota</taxon>
        <taxon>Fungi</taxon>
        <taxon>Dikarya</taxon>
        <taxon>Basidiomycota</taxon>
        <taxon>Agaricomycotina</taxon>
        <taxon>Agaricomycetes</taxon>
        <taxon>Polyporales</taxon>
        <taxon>Rhodofomes</taxon>
    </lineage>
</organism>
<dbReference type="Pfam" id="PF01693">
    <property type="entry name" value="Cauli_VI"/>
    <property type="match status" value="1"/>
</dbReference>
<dbReference type="InterPro" id="IPR011320">
    <property type="entry name" value="RNase_H1_N"/>
</dbReference>
<gene>
    <name evidence="3" type="ORF">C8Q71DRAFT_861683</name>
</gene>
<feature type="region of interest" description="Disordered" evidence="1">
    <location>
        <begin position="1"/>
        <end position="25"/>
    </location>
</feature>
<keyword evidence="4" id="KW-1185">Reference proteome</keyword>
<reference evidence="3 4" key="1">
    <citation type="journal article" date="2021" name="Environ. Microbiol.">
        <title>Gene family expansions and transcriptome signatures uncover fungal adaptations to wood decay.</title>
        <authorList>
            <person name="Hage H."/>
            <person name="Miyauchi S."/>
            <person name="Viragh M."/>
            <person name="Drula E."/>
            <person name="Min B."/>
            <person name="Chaduli D."/>
            <person name="Navarro D."/>
            <person name="Favel A."/>
            <person name="Norest M."/>
            <person name="Lesage-Meessen L."/>
            <person name="Balint B."/>
            <person name="Merenyi Z."/>
            <person name="de Eugenio L."/>
            <person name="Morin E."/>
            <person name="Martinez A.T."/>
            <person name="Baldrian P."/>
            <person name="Stursova M."/>
            <person name="Martinez M.J."/>
            <person name="Novotny C."/>
            <person name="Magnuson J.K."/>
            <person name="Spatafora J.W."/>
            <person name="Maurice S."/>
            <person name="Pangilinan J."/>
            <person name="Andreopoulos W."/>
            <person name="LaButti K."/>
            <person name="Hundley H."/>
            <person name="Na H."/>
            <person name="Kuo A."/>
            <person name="Barry K."/>
            <person name="Lipzen A."/>
            <person name="Henrissat B."/>
            <person name="Riley R."/>
            <person name="Ahrendt S."/>
            <person name="Nagy L.G."/>
            <person name="Grigoriev I.V."/>
            <person name="Martin F."/>
            <person name="Rosso M.N."/>
        </authorList>
    </citation>
    <scope>NUCLEOTIDE SEQUENCE [LARGE SCALE GENOMIC DNA]</scope>
    <source>
        <strain evidence="3 4">CIRM-BRFM 1785</strain>
    </source>
</reference>
<evidence type="ECO:0000313" key="4">
    <source>
        <dbReference type="Proteomes" id="UP000814176"/>
    </source>
</evidence>
<accession>A0ABQ8K455</accession>
<evidence type="ECO:0000313" key="3">
    <source>
        <dbReference type="EMBL" id="KAH9831677.1"/>
    </source>
</evidence>
<name>A0ABQ8K455_9APHY</name>
<feature type="domain" description="Ribonuclease H1 N-terminal" evidence="2">
    <location>
        <begin position="217"/>
        <end position="256"/>
    </location>
</feature>
<evidence type="ECO:0000259" key="2">
    <source>
        <dbReference type="Pfam" id="PF01693"/>
    </source>
</evidence>